<proteinExistence type="predicted"/>
<keyword evidence="2" id="KW-0472">Membrane</keyword>
<dbReference type="EMBL" id="FQVN01000023">
    <property type="protein sequence ID" value="SHH11928.1"/>
    <property type="molecule type" value="Genomic_DNA"/>
</dbReference>
<evidence type="ECO:0000313" key="5">
    <source>
        <dbReference type="Proteomes" id="UP000184501"/>
    </source>
</evidence>
<gene>
    <name evidence="4" type="ORF">SAMN05444320_12330</name>
</gene>
<dbReference type="STRING" id="2017.SAMN05444320_12330"/>
<dbReference type="AlphaFoldDB" id="A0A1M5QD93"/>
<keyword evidence="2" id="KW-1133">Transmembrane helix</keyword>
<dbReference type="OrthoDB" id="4401005at2"/>
<feature type="compositionally biased region" description="Basic and acidic residues" evidence="1">
    <location>
        <begin position="262"/>
        <end position="272"/>
    </location>
</feature>
<evidence type="ECO:0000256" key="3">
    <source>
        <dbReference type="SAM" id="SignalP"/>
    </source>
</evidence>
<dbReference type="Proteomes" id="UP000184501">
    <property type="component" value="Unassembled WGS sequence"/>
</dbReference>
<feature type="compositionally biased region" description="Pro residues" evidence="1">
    <location>
        <begin position="161"/>
        <end position="184"/>
    </location>
</feature>
<feature type="transmembrane region" description="Helical" evidence="2">
    <location>
        <begin position="275"/>
        <end position="297"/>
    </location>
</feature>
<evidence type="ECO:0000256" key="1">
    <source>
        <dbReference type="SAM" id="MobiDB-lite"/>
    </source>
</evidence>
<reference evidence="4 5" key="1">
    <citation type="submission" date="2016-11" db="EMBL/GenBank/DDBJ databases">
        <authorList>
            <person name="Jaros S."/>
            <person name="Januszkiewicz K."/>
            <person name="Wedrychowicz H."/>
        </authorList>
    </citation>
    <scope>NUCLEOTIDE SEQUENCE [LARGE SCALE GENOMIC DNA]</scope>
    <source>
        <strain evidence="4 5">DSM 44523</strain>
    </source>
</reference>
<keyword evidence="3" id="KW-0732">Signal</keyword>
<feature type="compositionally biased region" description="Low complexity" evidence="1">
    <location>
        <begin position="218"/>
        <end position="249"/>
    </location>
</feature>
<evidence type="ECO:0000313" key="4">
    <source>
        <dbReference type="EMBL" id="SHH11928.1"/>
    </source>
</evidence>
<dbReference type="RefSeq" id="WP_143174537.1">
    <property type="nucleotide sequence ID" value="NZ_FQVN01000023.1"/>
</dbReference>
<feature type="region of interest" description="Disordered" evidence="1">
    <location>
        <begin position="146"/>
        <end position="275"/>
    </location>
</feature>
<evidence type="ECO:0000256" key="2">
    <source>
        <dbReference type="SAM" id="Phobius"/>
    </source>
</evidence>
<feature type="signal peptide" evidence="3">
    <location>
        <begin position="1"/>
        <end position="32"/>
    </location>
</feature>
<protein>
    <recommendedName>
        <fullName evidence="6">MYXO-CTERM domain-containing protein</fullName>
    </recommendedName>
</protein>
<evidence type="ECO:0008006" key="6">
    <source>
        <dbReference type="Google" id="ProtNLM"/>
    </source>
</evidence>
<feature type="chain" id="PRO_5012770640" description="MYXO-CTERM domain-containing protein" evidence="3">
    <location>
        <begin position="33"/>
        <end position="302"/>
    </location>
</feature>
<keyword evidence="5" id="KW-1185">Reference proteome</keyword>
<name>A0A1M5QD93_STRHI</name>
<organism evidence="4 5">
    <name type="scientific">Streptoalloteichus hindustanus</name>
    <dbReference type="NCBI Taxonomy" id="2017"/>
    <lineage>
        <taxon>Bacteria</taxon>
        <taxon>Bacillati</taxon>
        <taxon>Actinomycetota</taxon>
        <taxon>Actinomycetes</taxon>
        <taxon>Pseudonocardiales</taxon>
        <taxon>Pseudonocardiaceae</taxon>
        <taxon>Streptoalloteichus</taxon>
    </lineage>
</organism>
<keyword evidence="2" id="KW-0812">Transmembrane</keyword>
<sequence length="302" mass="31357">MICSPRAFPTVTALLASALLLPALTRIPQAEAAEGCGGVLVVVETRAVPDNPGYGTRTGCANDPRDGFDALRQAGFDVTLGTGAYAGGFACAIDRSPRAGCGVVDRDTYWSYWYMLPDTDTWVYSNSGASYRTPPKGSIEAWVWQDEGDNEPPQPRSAVKPPAPPPHQGGTPVNPPPGGGPPDRNPGGDGPNPAPRHPDGQHPNDPAPQNEERPPQEPSGTPTETPSPSSSAPASATSTPTGTPTTSAGPGSGAPKPPSPDHTTHMSKEDTSRGFPWPLAIGIVAALVLAGGVSWQIRRRRS</sequence>
<accession>A0A1M5QD93</accession>